<dbReference type="AlphaFoldDB" id="A0AAF0Q2M3"/>
<evidence type="ECO:0000313" key="2">
    <source>
        <dbReference type="Proteomes" id="UP001234989"/>
    </source>
</evidence>
<protein>
    <submittedName>
        <fullName evidence="1">Uncharacterized protein</fullName>
    </submittedName>
</protein>
<proteinExistence type="predicted"/>
<sequence>MISEAAKKSIEETIREYDSGSYVSVETSQEIDSVSLDNIIVEKLRERGSLRTQQGDNLYRSTDDEEFLSFEKKGSRVILFFCYSLQFWNSPASLTDILQDDKNGELYSRRVQAASHSSRLMFNTSFARQVVHTSSASSVVSVVPQPTYDPVNFFCYMLFTPF</sequence>
<accession>A0AAF0Q2M3</accession>
<evidence type="ECO:0000313" key="1">
    <source>
        <dbReference type="EMBL" id="WMV15303.1"/>
    </source>
</evidence>
<dbReference type="Proteomes" id="UP001234989">
    <property type="component" value="Chromosome 2"/>
</dbReference>
<gene>
    <name evidence="1" type="ORF">MTR67_008688</name>
</gene>
<keyword evidence="2" id="KW-1185">Reference proteome</keyword>
<dbReference type="EMBL" id="CP133613">
    <property type="protein sequence ID" value="WMV15303.1"/>
    <property type="molecule type" value="Genomic_DNA"/>
</dbReference>
<reference evidence="1" key="1">
    <citation type="submission" date="2023-08" db="EMBL/GenBank/DDBJ databases">
        <title>A de novo genome assembly of Solanum verrucosum Schlechtendal, a Mexican diploid species geographically isolated from the other diploid A-genome species in potato relatives.</title>
        <authorList>
            <person name="Hosaka K."/>
        </authorList>
    </citation>
    <scope>NUCLEOTIDE SEQUENCE</scope>
    <source>
        <tissue evidence="1">Young leaves</tissue>
    </source>
</reference>
<name>A0AAF0Q2M3_SOLVR</name>
<organism evidence="1 2">
    <name type="scientific">Solanum verrucosum</name>
    <dbReference type="NCBI Taxonomy" id="315347"/>
    <lineage>
        <taxon>Eukaryota</taxon>
        <taxon>Viridiplantae</taxon>
        <taxon>Streptophyta</taxon>
        <taxon>Embryophyta</taxon>
        <taxon>Tracheophyta</taxon>
        <taxon>Spermatophyta</taxon>
        <taxon>Magnoliopsida</taxon>
        <taxon>eudicotyledons</taxon>
        <taxon>Gunneridae</taxon>
        <taxon>Pentapetalae</taxon>
        <taxon>asterids</taxon>
        <taxon>lamiids</taxon>
        <taxon>Solanales</taxon>
        <taxon>Solanaceae</taxon>
        <taxon>Solanoideae</taxon>
        <taxon>Solaneae</taxon>
        <taxon>Solanum</taxon>
    </lineage>
</organism>